<keyword evidence="3 12" id="KW-0328">Glycosyltransferase</keyword>
<keyword evidence="2" id="KW-1003">Cell membrane</keyword>
<accession>A0A0M2HER6</accession>
<feature type="compositionally biased region" description="Polar residues" evidence="10">
    <location>
        <begin position="262"/>
        <end position="275"/>
    </location>
</feature>
<dbReference type="RefSeq" id="WP_052682449.1">
    <property type="nucleotide sequence ID" value="NZ_BAAAUP010000003.1"/>
</dbReference>
<reference evidence="12 13" key="1">
    <citation type="submission" date="2015-02" db="EMBL/GenBank/DDBJ databases">
        <title>Draft genome sequences of ten Microbacterium spp. with emphasis on heavy metal contaminated environments.</title>
        <authorList>
            <person name="Corretto E."/>
        </authorList>
    </citation>
    <scope>NUCLEOTIDE SEQUENCE [LARGE SCALE GENOMIC DNA]</scope>
    <source>
        <strain evidence="12 13">DSM 12510</strain>
    </source>
</reference>
<evidence type="ECO:0000259" key="11">
    <source>
        <dbReference type="Pfam" id="PF00535"/>
    </source>
</evidence>
<dbReference type="InterPro" id="IPR029044">
    <property type="entry name" value="Nucleotide-diphossugar_trans"/>
</dbReference>
<evidence type="ECO:0000313" key="13">
    <source>
        <dbReference type="Proteomes" id="UP000033956"/>
    </source>
</evidence>
<dbReference type="SUPFAM" id="SSF53448">
    <property type="entry name" value="Nucleotide-diphospho-sugar transferases"/>
    <property type="match status" value="1"/>
</dbReference>
<evidence type="ECO:0000256" key="8">
    <source>
        <dbReference type="ARBA" id="ARBA00038120"/>
    </source>
</evidence>
<keyword evidence="5" id="KW-0472">Membrane</keyword>
<dbReference type="EMBL" id="JYIZ01000040">
    <property type="protein sequence ID" value="KJL42728.1"/>
    <property type="molecule type" value="Genomic_DNA"/>
</dbReference>
<dbReference type="InterPro" id="IPR001173">
    <property type="entry name" value="Glyco_trans_2-like"/>
</dbReference>
<comment type="similarity">
    <text evidence="8">Belongs to the glycosyltransferase 2 family. CrtQ subfamily.</text>
</comment>
<name>A0A0M2HER6_9MICO</name>
<keyword evidence="4 12" id="KW-0808">Transferase</keyword>
<evidence type="ECO:0000256" key="2">
    <source>
        <dbReference type="ARBA" id="ARBA00022475"/>
    </source>
</evidence>
<sequence length="348" mass="37887">MEADTSLDTAATPVVSVIIPAFNASATIARQLEALSRQKVAAVWEVIVCDNGSTDDTARVARAWENRLPLRVIDASARRGPAAARNAGAAAARSPLLVFCDADDAVAEEWLAELLPVLARNHVVVTSARVASTFSTRARPLYDIVTTLRMPFLPELPFGSSSRLAVSAEAFHAVGGFDESLRTGEDVDLSWRLQLTGYPLSECTRALIDHHQRNGFAATVRQFAGYQAGRQRIQHRYAQVIAEFTKARGGPPGADADWESGVVSSSEPAPTTHPSSRLGRIASYARDATERREYIRRALRSARLRTARSLGLALGRLSTRVDESQPQIPGALARDYLDRERPFDARSV</sequence>
<organism evidence="12 13">
    <name type="scientific">Microbacterium terrae</name>
    <dbReference type="NCBI Taxonomy" id="69369"/>
    <lineage>
        <taxon>Bacteria</taxon>
        <taxon>Bacillati</taxon>
        <taxon>Actinomycetota</taxon>
        <taxon>Actinomycetes</taxon>
        <taxon>Micrococcales</taxon>
        <taxon>Microbacteriaceae</taxon>
        <taxon>Microbacterium</taxon>
    </lineage>
</organism>
<feature type="region of interest" description="Disordered" evidence="10">
    <location>
        <begin position="249"/>
        <end position="279"/>
    </location>
</feature>
<comment type="subcellular location">
    <subcellularLocation>
        <location evidence="1">Cell membrane</location>
    </subcellularLocation>
</comment>
<protein>
    <recommendedName>
        <fullName evidence="9">4,4'-diaponeurosporenoate glycosyltransferase</fullName>
    </recommendedName>
</protein>
<dbReference type="AlphaFoldDB" id="A0A0M2HER6"/>
<keyword evidence="13" id="KW-1185">Reference proteome</keyword>
<evidence type="ECO:0000256" key="1">
    <source>
        <dbReference type="ARBA" id="ARBA00004236"/>
    </source>
</evidence>
<dbReference type="PATRIC" id="fig|92835.4.peg.1091"/>
<proteinExistence type="inferred from homology"/>
<evidence type="ECO:0000256" key="6">
    <source>
        <dbReference type="ARBA" id="ARBA00037281"/>
    </source>
</evidence>
<gene>
    <name evidence="12" type="primary">epsE_2</name>
    <name evidence="12" type="ORF">RS81_01069</name>
</gene>
<dbReference type="Gene3D" id="3.90.550.10">
    <property type="entry name" value="Spore Coat Polysaccharide Biosynthesis Protein SpsA, Chain A"/>
    <property type="match status" value="1"/>
</dbReference>
<dbReference type="Proteomes" id="UP000033956">
    <property type="component" value="Unassembled WGS sequence"/>
</dbReference>
<dbReference type="PANTHER" id="PTHR43646:SF2">
    <property type="entry name" value="GLYCOSYLTRANSFERASE 2-LIKE DOMAIN-CONTAINING PROTEIN"/>
    <property type="match status" value="1"/>
</dbReference>
<evidence type="ECO:0000256" key="5">
    <source>
        <dbReference type="ARBA" id="ARBA00023136"/>
    </source>
</evidence>
<comment type="pathway">
    <text evidence="7">Carotenoid biosynthesis; staphyloxanthin biosynthesis; staphyloxanthin from farnesyl diphosphate: step 4/5.</text>
</comment>
<dbReference type="PANTHER" id="PTHR43646">
    <property type="entry name" value="GLYCOSYLTRANSFERASE"/>
    <property type="match status" value="1"/>
</dbReference>
<dbReference type="GO" id="GO:0016757">
    <property type="term" value="F:glycosyltransferase activity"/>
    <property type="evidence" value="ECO:0007669"/>
    <property type="project" value="UniProtKB-KW"/>
</dbReference>
<feature type="domain" description="Glycosyltransferase 2-like" evidence="11">
    <location>
        <begin position="16"/>
        <end position="143"/>
    </location>
</feature>
<dbReference type="Pfam" id="PF00535">
    <property type="entry name" value="Glycos_transf_2"/>
    <property type="match status" value="1"/>
</dbReference>
<dbReference type="STRING" id="92835.RS81_01069"/>
<evidence type="ECO:0000256" key="3">
    <source>
        <dbReference type="ARBA" id="ARBA00022676"/>
    </source>
</evidence>
<comment type="function">
    <text evidence="6">Catalyzes the glycosylation of 4,4'-diaponeurosporenoate, i.e. the esterification of glucose at the C1'' position with the carboxyl group of 4,4'-diaponeurosporenic acid, to form glycosyl-4,4'-diaponeurosporenoate. This is a step in the biosynthesis of staphyloxanthin, an orange pigment present in most staphylococci strains.</text>
</comment>
<evidence type="ECO:0000313" key="12">
    <source>
        <dbReference type="EMBL" id="KJL42728.1"/>
    </source>
</evidence>
<comment type="caution">
    <text evidence="12">The sequence shown here is derived from an EMBL/GenBank/DDBJ whole genome shotgun (WGS) entry which is preliminary data.</text>
</comment>
<dbReference type="GO" id="GO:0005886">
    <property type="term" value="C:plasma membrane"/>
    <property type="evidence" value="ECO:0007669"/>
    <property type="project" value="UniProtKB-SubCell"/>
</dbReference>
<evidence type="ECO:0000256" key="4">
    <source>
        <dbReference type="ARBA" id="ARBA00022679"/>
    </source>
</evidence>
<dbReference type="CDD" id="cd00761">
    <property type="entry name" value="Glyco_tranf_GTA_type"/>
    <property type="match status" value="1"/>
</dbReference>
<evidence type="ECO:0000256" key="10">
    <source>
        <dbReference type="SAM" id="MobiDB-lite"/>
    </source>
</evidence>
<evidence type="ECO:0000256" key="9">
    <source>
        <dbReference type="ARBA" id="ARBA00040345"/>
    </source>
</evidence>
<evidence type="ECO:0000256" key="7">
    <source>
        <dbReference type="ARBA" id="ARBA00037904"/>
    </source>
</evidence>